<name>R4XKU6_TAPDE</name>
<feature type="compositionally biased region" description="Low complexity" evidence="1">
    <location>
        <begin position="132"/>
        <end position="142"/>
    </location>
</feature>
<gene>
    <name evidence="2" type="ORF">TAPDE_005623</name>
</gene>
<feature type="region of interest" description="Disordered" evidence="1">
    <location>
        <begin position="128"/>
        <end position="173"/>
    </location>
</feature>
<evidence type="ECO:0000313" key="2">
    <source>
        <dbReference type="EMBL" id="CCG85044.1"/>
    </source>
</evidence>
<accession>R4XKU6</accession>
<evidence type="ECO:0000313" key="3">
    <source>
        <dbReference type="Proteomes" id="UP000013776"/>
    </source>
</evidence>
<protein>
    <submittedName>
        <fullName evidence="2">Uncharacterized protein</fullName>
    </submittedName>
</protein>
<comment type="caution">
    <text evidence="2">The sequence shown here is derived from an EMBL/GenBank/DDBJ whole genome shotgun (WGS) entry which is preliminary data.</text>
</comment>
<proteinExistence type="predicted"/>
<dbReference type="AlphaFoldDB" id="R4XKU6"/>
<dbReference type="Proteomes" id="UP000013776">
    <property type="component" value="Unassembled WGS sequence"/>
</dbReference>
<organism evidence="2 3">
    <name type="scientific">Taphrina deformans (strain PYCC 5710 / ATCC 11124 / CBS 356.35 / IMI 108563 / JCM 9778 / NBRC 8474)</name>
    <name type="common">Peach leaf curl fungus</name>
    <name type="synonym">Lalaria deformans</name>
    <dbReference type="NCBI Taxonomy" id="1097556"/>
    <lineage>
        <taxon>Eukaryota</taxon>
        <taxon>Fungi</taxon>
        <taxon>Dikarya</taxon>
        <taxon>Ascomycota</taxon>
        <taxon>Taphrinomycotina</taxon>
        <taxon>Taphrinomycetes</taxon>
        <taxon>Taphrinales</taxon>
        <taxon>Taphrinaceae</taxon>
        <taxon>Taphrina</taxon>
    </lineage>
</organism>
<dbReference type="VEuPathDB" id="FungiDB:TAPDE_005623"/>
<feature type="region of interest" description="Disordered" evidence="1">
    <location>
        <begin position="230"/>
        <end position="265"/>
    </location>
</feature>
<evidence type="ECO:0000256" key="1">
    <source>
        <dbReference type="SAM" id="MobiDB-lite"/>
    </source>
</evidence>
<feature type="compositionally biased region" description="Pro residues" evidence="1">
    <location>
        <begin position="244"/>
        <end position="260"/>
    </location>
</feature>
<reference evidence="2 3" key="1">
    <citation type="journal article" date="2013" name="MBio">
        <title>Genome sequencing of the plant pathogen Taphrina deformans, the causal agent of peach leaf curl.</title>
        <authorList>
            <person name="Cisse O.H."/>
            <person name="Almeida J.M.G.C.F."/>
            <person name="Fonseca A."/>
            <person name="Kumar A.A."/>
            <person name="Salojaervi J."/>
            <person name="Overmyer K."/>
            <person name="Hauser P.M."/>
            <person name="Pagni M."/>
        </authorList>
    </citation>
    <scope>NUCLEOTIDE SEQUENCE [LARGE SCALE GENOMIC DNA]</scope>
    <source>
        <strain evidence="3">PYCC 5710 / ATCC 11124 / CBS 356.35 / IMI 108563 / JCM 9778 / NBRC 8474</strain>
    </source>
</reference>
<dbReference type="EMBL" id="CAHR02000400">
    <property type="protein sequence ID" value="CCG85044.1"/>
    <property type="molecule type" value="Genomic_DNA"/>
</dbReference>
<sequence length="277" mass="29710">MARGKGEDGATWRICVEAHERSREKAEAIRAAKEATRIAANKDMVLSKELEIRLTQAAAEKARAEAEGKAVDQNTAKFASLGQLANAGVIDLTKRLGIEDLVRLYGTTAQKRIEFVGEEPAVILRTSPQGLSTADADATSATNHTPAKEAGPVDPTVSPRKRERETPEPELQAPKKVCVDVLGSKGSFGVQTPRKVCVEEIDNESELVAREEVSSQGEVRGLHLLEPVTPVAPAQPLSSAEHTNPPPSPGITVSEPPPELPSIRDNIETLFAPLDIK</sequence>
<keyword evidence="3" id="KW-1185">Reference proteome</keyword>